<evidence type="ECO:0000256" key="13">
    <source>
        <dbReference type="ARBA" id="ARBA00023152"/>
    </source>
</evidence>
<dbReference type="SMART" id="SM00208">
    <property type="entry name" value="TNFR"/>
    <property type="match status" value="1"/>
</dbReference>
<dbReference type="GO" id="GO:0005829">
    <property type="term" value="C:cytosol"/>
    <property type="evidence" value="ECO:0007669"/>
    <property type="project" value="UniProtKB-SubCell"/>
</dbReference>
<dbReference type="GO" id="GO:0016740">
    <property type="term" value="F:transferase activity"/>
    <property type="evidence" value="ECO:0007669"/>
    <property type="project" value="UniProtKB-KW"/>
</dbReference>
<evidence type="ECO:0000256" key="6">
    <source>
        <dbReference type="ARBA" id="ARBA00013119"/>
    </source>
</evidence>
<evidence type="ECO:0000256" key="20">
    <source>
        <dbReference type="SAM" id="Phobius"/>
    </source>
</evidence>
<evidence type="ECO:0000259" key="21">
    <source>
        <dbReference type="SMART" id="SM00208"/>
    </source>
</evidence>
<dbReference type="GO" id="GO:0051287">
    <property type="term" value="F:NAD binding"/>
    <property type="evidence" value="ECO:0007669"/>
    <property type="project" value="InterPro"/>
</dbReference>
<proteinExistence type="inferred from homology"/>
<evidence type="ECO:0000256" key="18">
    <source>
        <dbReference type="ARBA" id="ARBA00048005"/>
    </source>
</evidence>
<keyword evidence="15" id="KW-0539">Nucleus</keyword>
<evidence type="ECO:0000256" key="9">
    <source>
        <dbReference type="ARBA" id="ARBA00022703"/>
    </source>
</evidence>
<dbReference type="SUPFAM" id="SSF55347">
    <property type="entry name" value="Glyceraldehyde-3-phosphate dehydrogenase-like, C-terminal domain"/>
    <property type="match status" value="2"/>
</dbReference>
<keyword evidence="14" id="KW-0206">Cytoskeleton</keyword>
<dbReference type="InterPro" id="IPR020828">
    <property type="entry name" value="GlycerAld_3-P_DH_NAD(P)-bd"/>
</dbReference>
<dbReference type="PANTHER" id="PTHR10836:SF111">
    <property type="entry name" value="GLYCERALDEHYDE-3-PHOSPHATE DEHYDROGENASE"/>
    <property type="match status" value="1"/>
</dbReference>
<feature type="region of interest" description="Disordered" evidence="19">
    <location>
        <begin position="311"/>
        <end position="360"/>
    </location>
</feature>
<organism evidence="23 24">
    <name type="scientific">Acipenser ruthenus</name>
    <name type="common">Sterlet sturgeon</name>
    <dbReference type="NCBI Taxonomy" id="7906"/>
    <lineage>
        <taxon>Eukaryota</taxon>
        <taxon>Metazoa</taxon>
        <taxon>Chordata</taxon>
        <taxon>Craniata</taxon>
        <taxon>Vertebrata</taxon>
        <taxon>Euteleostomi</taxon>
        <taxon>Actinopterygii</taxon>
        <taxon>Chondrostei</taxon>
        <taxon>Acipenseriformes</taxon>
        <taxon>Acipenseridae</taxon>
        <taxon>Acipenser</taxon>
    </lineage>
</organism>
<dbReference type="SUPFAM" id="SSF51735">
    <property type="entry name" value="NAD(P)-binding Rossmann-fold domains"/>
    <property type="match status" value="1"/>
</dbReference>
<dbReference type="Pfam" id="PF02800">
    <property type="entry name" value="Gp_dh_C"/>
    <property type="match status" value="2"/>
</dbReference>
<evidence type="ECO:0000256" key="17">
    <source>
        <dbReference type="ARBA" id="ARBA00047698"/>
    </source>
</evidence>
<dbReference type="PANTHER" id="PTHR10836">
    <property type="entry name" value="GLYCERALDEHYDE 3-PHOSPHATE DEHYDROGENASE"/>
    <property type="match status" value="1"/>
</dbReference>
<keyword evidence="20" id="KW-1133">Transmembrane helix</keyword>
<dbReference type="GO" id="GO:0005856">
    <property type="term" value="C:cytoskeleton"/>
    <property type="evidence" value="ECO:0007669"/>
    <property type="project" value="UniProtKB-SubCell"/>
</dbReference>
<evidence type="ECO:0000256" key="5">
    <source>
        <dbReference type="ARBA" id="ARBA00007406"/>
    </source>
</evidence>
<accession>A0A444V3Y7</accession>
<keyword evidence="7" id="KW-0963">Cytoplasm</keyword>
<dbReference type="Gene3D" id="2.10.50.10">
    <property type="entry name" value="Tumor Necrosis Factor Receptor, subunit A, domain 2"/>
    <property type="match status" value="1"/>
</dbReference>
<keyword evidence="20" id="KW-0812">Transmembrane</keyword>
<evidence type="ECO:0000256" key="11">
    <source>
        <dbReference type="ARBA" id="ARBA00023002"/>
    </source>
</evidence>
<keyword evidence="8" id="KW-0808">Transferase</keyword>
<keyword evidence="20" id="KW-0472">Membrane</keyword>
<evidence type="ECO:0000313" key="24">
    <source>
        <dbReference type="Proteomes" id="UP000289886"/>
    </source>
</evidence>
<comment type="pathway">
    <text evidence="4">Carbohydrate degradation; glycolysis; pyruvate from D-glyceraldehyde 3-phosphate: step 1/5.</text>
</comment>
<comment type="catalytic activity">
    <reaction evidence="17">
        <text>D-glyceraldehyde 3-phosphate + phosphate + NAD(+) = (2R)-3-phospho-glyceroyl phosphate + NADH + H(+)</text>
        <dbReference type="Rhea" id="RHEA:10300"/>
        <dbReference type="ChEBI" id="CHEBI:15378"/>
        <dbReference type="ChEBI" id="CHEBI:43474"/>
        <dbReference type="ChEBI" id="CHEBI:57540"/>
        <dbReference type="ChEBI" id="CHEBI:57604"/>
        <dbReference type="ChEBI" id="CHEBI:57945"/>
        <dbReference type="ChEBI" id="CHEBI:59776"/>
        <dbReference type="EC" id="1.2.1.12"/>
    </reaction>
</comment>
<evidence type="ECO:0000256" key="7">
    <source>
        <dbReference type="ARBA" id="ARBA00022490"/>
    </source>
</evidence>
<keyword evidence="24" id="KW-1185">Reference proteome</keyword>
<keyword evidence="10" id="KW-0702">S-nitrosylation</keyword>
<comment type="caution">
    <text evidence="23">The sequence shown here is derived from an EMBL/GenBank/DDBJ whole genome shotgun (WGS) entry which is preliminary data.</text>
</comment>
<dbReference type="GO" id="GO:0004365">
    <property type="term" value="F:glyceraldehyde-3-phosphate dehydrogenase (NAD+) (phosphorylating) activity"/>
    <property type="evidence" value="ECO:0007669"/>
    <property type="project" value="UniProtKB-EC"/>
</dbReference>
<sequence length="554" mass="59325">MCVRSAYMIYTQKRDPANIKWGDAGAVYVVESTGVFTTMEKASTHLKGGAMHVIISVPSANAPMFVVGVNHETYDKSLKIVSNASCTTNCLAPLAKVINDNFTIVEGLMTTVHAYTATQKTVDGPSGKLRRDSRGAHQNIIPASTGAANAVSKIIHELNGSVIHIASVPHIYTLMGCNRNTKHTLAVLPKFIGPVTTSQGTGRYQKHTSIPELLQQKLDHQVLTLVLSLQQADWNGFPCSHSQRCVVVVYLTCRIEKPAKYEDIKKVVKAAAEGPMKGIIGYTEDQVINGIAHVQETQTDGQLLANGTVSATESSTNHAAAGLQRDLPQAGPEGGNWSRGVSPQTANQRADNEPARNNMPADPTNGLLGPLHIYSPGMVFVGLINNVPGRSCESRQGGAAQGDSMGDMLRFPQQEQGLLSRGDGCPLQEEGDLTRHPQCSSCPTGTFNDLPSITARCSRHSNCTELGKVQAKSGTPKSDAVCKDPKVDMDTGWLGFLILLAVLALLVIVGAIAGALCCLRRKQQHKDKDHTPDSGRVSQLISILTPPSPFFSLI</sequence>
<dbReference type="GO" id="GO:0005634">
    <property type="term" value="C:nucleus"/>
    <property type="evidence" value="ECO:0007669"/>
    <property type="project" value="UniProtKB-SubCell"/>
</dbReference>
<name>A0A444V3Y7_ACIRT</name>
<dbReference type="GO" id="GO:0006915">
    <property type="term" value="P:apoptotic process"/>
    <property type="evidence" value="ECO:0007669"/>
    <property type="project" value="UniProtKB-KW"/>
</dbReference>
<feature type="compositionally biased region" description="Polar residues" evidence="19">
    <location>
        <begin position="339"/>
        <end position="349"/>
    </location>
</feature>
<dbReference type="InterPro" id="IPR020829">
    <property type="entry name" value="GlycerAld_3-P_DH_cat"/>
</dbReference>
<protein>
    <recommendedName>
        <fullName evidence="6">glyceraldehyde-3-phosphate dehydrogenase (phosphorylating)</fullName>
        <ecNumber evidence="6">1.2.1.12</ecNumber>
    </recommendedName>
    <alternativeName>
        <fullName evidence="16">Peptidyl-cysteine S-nitrosylase GAPDH</fullName>
    </alternativeName>
</protein>
<dbReference type="EC" id="1.2.1.12" evidence="6"/>
<evidence type="ECO:0000256" key="3">
    <source>
        <dbReference type="ARBA" id="ARBA00004514"/>
    </source>
</evidence>
<evidence type="ECO:0000256" key="8">
    <source>
        <dbReference type="ARBA" id="ARBA00022679"/>
    </source>
</evidence>
<comment type="subcellular location">
    <subcellularLocation>
        <location evidence="2">Cytoplasm</location>
        <location evidence="2">Cytoskeleton</location>
    </subcellularLocation>
    <subcellularLocation>
        <location evidence="3">Cytoplasm</location>
        <location evidence="3">Cytosol</location>
    </subcellularLocation>
    <subcellularLocation>
        <location evidence="1">Nucleus</location>
    </subcellularLocation>
</comment>
<feature type="domain" description="Glyceraldehyde 3-phosphate dehydrogenase NAD(P) binding" evidence="22">
    <location>
        <begin position="1"/>
        <end position="86"/>
    </location>
</feature>
<evidence type="ECO:0000256" key="14">
    <source>
        <dbReference type="ARBA" id="ARBA00023212"/>
    </source>
</evidence>
<dbReference type="Gene3D" id="3.40.50.720">
    <property type="entry name" value="NAD(P)-binding Rossmann-like Domain"/>
    <property type="match status" value="1"/>
</dbReference>
<feature type="domain" description="TNFR-Cys" evidence="21">
    <location>
        <begin position="442"/>
        <end position="482"/>
    </location>
</feature>
<evidence type="ECO:0000256" key="15">
    <source>
        <dbReference type="ARBA" id="ARBA00023242"/>
    </source>
</evidence>
<dbReference type="PRINTS" id="PR00078">
    <property type="entry name" value="G3PDHDRGNASE"/>
</dbReference>
<dbReference type="InterPro" id="IPR020830">
    <property type="entry name" value="GlycerAld_3-P_DH_AS"/>
</dbReference>
<evidence type="ECO:0000313" key="23">
    <source>
        <dbReference type="EMBL" id="RXM95120.1"/>
    </source>
</evidence>
<evidence type="ECO:0000256" key="16">
    <source>
        <dbReference type="ARBA" id="ARBA00031890"/>
    </source>
</evidence>
<keyword evidence="12" id="KW-0520">NAD</keyword>
<evidence type="ECO:0000256" key="2">
    <source>
        <dbReference type="ARBA" id="ARBA00004245"/>
    </source>
</evidence>
<dbReference type="SMART" id="SM00846">
    <property type="entry name" value="Gp_dh_N"/>
    <property type="match status" value="1"/>
</dbReference>
<keyword evidence="11" id="KW-0560">Oxidoreductase</keyword>
<dbReference type="GO" id="GO:0006096">
    <property type="term" value="P:glycolytic process"/>
    <property type="evidence" value="ECO:0007669"/>
    <property type="project" value="UniProtKB-KW"/>
</dbReference>
<comment type="catalytic activity">
    <reaction evidence="18">
        <text>S-nitroso-L-cysteinyl-[GAPDH] + L-cysteinyl-[protein] = L-cysteinyl-[GAPDH] + S-nitroso-L-cysteinyl-[protein]</text>
        <dbReference type="Rhea" id="RHEA:66684"/>
        <dbReference type="Rhea" id="RHEA-COMP:10131"/>
        <dbReference type="Rhea" id="RHEA-COMP:17089"/>
        <dbReference type="Rhea" id="RHEA-COMP:17090"/>
        <dbReference type="Rhea" id="RHEA-COMP:17091"/>
        <dbReference type="ChEBI" id="CHEBI:29950"/>
        <dbReference type="ChEBI" id="CHEBI:149494"/>
    </reaction>
    <physiologicalReaction direction="left-to-right" evidence="18">
        <dbReference type="Rhea" id="RHEA:66685"/>
    </physiologicalReaction>
</comment>
<gene>
    <name evidence="23" type="ORF">EOD39_17230</name>
</gene>
<dbReference type="InterPro" id="IPR020831">
    <property type="entry name" value="GlycerAld/Erythrose_P_DH"/>
</dbReference>
<dbReference type="EMBL" id="SCEB01002654">
    <property type="protein sequence ID" value="RXM95120.1"/>
    <property type="molecule type" value="Genomic_DNA"/>
</dbReference>
<evidence type="ECO:0000256" key="4">
    <source>
        <dbReference type="ARBA" id="ARBA00004869"/>
    </source>
</evidence>
<keyword evidence="13" id="KW-0324">Glycolysis</keyword>
<dbReference type="InterPro" id="IPR036291">
    <property type="entry name" value="NAD(P)-bd_dom_sf"/>
</dbReference>
<dbReference type="InterPro" id="IPR001368">
    <property type="entry name" value="TNFR/NGFR_Cys_rich_reg"/>
</dbReference>
<dbReference type="AlphaFoldDB" id="A0A444V3Y7"/>
<evidence type="ECO:0000256" key="10">
    <source>
        <dbReference type="ARBA" id="ARBA00022799"/>
    </source>
</evidence>
<comment type="similarity">
    <text evidence="5">Belongs to the glyceraldehyde-3-phosphate dehydrogenase family.</text>
</comment>
<evidence type="ECO:0000256" key="12">
    <source>
        <dbReference type="ARBA" id="ARBA00023027"/>
    </source>
</evidence>
<evidence type="ECO:0000256" key="1">
    <source>
        <dbReference type="ARBA" id="ARBA00004123"/>
    </source>
</evidence>
<dbReference type="FunFam" id="3.40.50.720:FF:000319">
    <property type="entry name" value="Glyceraldehyde-3-phosphate dehydrogenase"/>
    <property type="match status" value="1"/>
</dbReference>
<reference evidence="23 24" key="1">
    <citation type="submission" date="2019-01" db="EMBL/GenBank/DDBJ databases">
        <title>Draft Genome and Complete Hox-Cluster Characterization of the Sterlet Sturgeon (Acipenser ruthenus).</title>
        <authorList>
            <person name="Wei Q."/>
        </authorList>
    </citation>
    <scope>NUCLEOTIDE SEQUENCE [LARGE SCALE GENOMIC DNA]</scope>
    <source>
        <strain evidence="23">WHYD16114868_AA</strain>
        <tissue evidence="23">Blood</tissue>
    </source>
</reference>
<dbReference type="Proteomes" id="UP000289886">
    <property type="component" value="Unassembled WGS sequence"/>
</dbReference>
<keyword evidence="9" id="KW-0053">Apoptosis</keyword>
<dbReference type="PROSITE" id="PS00071">
    <property type="entry name" value="GAPDH"/>
    <property type="match status" value="1"/>
</dbReference>
<feature type="transmembrane region" description="Helical" evidence="20">
    <location>
        <begin position="493"/>
        <end position="519"/>
    </location>
</feature>
<evidence type="ECO:0000259" key="22">
    <source>
        <dbReference type="SMART" id="SM00846"/>
    </source>
</evidence>
<dbReference type="Gene3D" id="3.30.360.10">
    <property type="entry name" value="Dihydrodipicolinate Reductase, domain 2"/>
    <property type="match status" value="1"/>
</dbReference>
<evidence type="ECO:0000256" key="19">
    <source>
        <dbReference type="SAM" id="MobiDB-lite"/>
    </source>
</evidence>